<evidence type="ECO:0000259" key="8">
    <source>
        <dbReference type="Pfam" id="PF00370"/>
    </source>
</evidence>
<dbReference type="GO" id="GO:0019301">
    <property type="term" value="P:rhamnose catabolic process"/>
    <property type="evidence" value="ECO:0007669"/>
    <property type="project" value="InterPro"/>
</dbReference>
<organism evidence="10 11">
    <name type="scientific">Thermanaeromonas toyohensis ToBE</name>
    <dbReference type="NCBI Taxonomy" id="698762"/>
    <lineage>
        <taxon>Bacteria</taxon>
        <taxon>Bacillati</taxon>
        <taxon>Bacillota</taxon>
        <taxon>Clostridia</taxon>
        <taxon>Neomoorellales</taxon>
        <taxon>Neomoorellaceae</taxon>
        <taxon>Thermanaeromonas</taxon>
    </lineage>
</organism>
<evidence type="ECO:0000259" key="9">
    <source>
        <dbReference type="Pfam" id="PF02782"/>
    </source>
</evidence>
<evidence type="ECO:0000256" key="7">
    <source>
        <dbReference type="ARBA" id="ARBA00023308"/>
    </source>
</evidence>
<dbReference type="InterPro" id="IPR018484">
    <property type="entry name" value="FGGY_N"/>
</dbReference>
<dbReference type="InterPro" id="IPR018485">
    <property type="entry name" value="FGGY_C"/>
</dbReference>
<keyword evidence="4 10" id="KW-0418">Kinase</keyword>
<dbReference type="PANTHER" id="PTHR10196:SF93">
    <property type="entry name" value="L-RHAMNULOKINASE"/>
    <property type="match status" value="1"/>
</dbReference>
<accession>A0A1W1VYG9</accession>
<dbReference type="GO" id="GO:0008993">
    <property type="term" value="F:rhamnulokinase activity"/>
    <property type="evidence" value="ECO:0007669"/>
    <property type="project" value="InterPro"/>
</dbReference>
<dbReference type="OrthoDB" id="9761504at2"/>
<dbReference type="Pfam" id="PF02782">
    <property type="entry name" value="FGGY_C"/>
    <property type="match status" value="1"/>
</dbReference>
<dbReference type="GO" id="GO:0005524">
    <property type="term" value="F:ATP binding"/>
    <property type="evidence" value="ECO:0007669"/>
    <property type="project" value="UniProtKB-KW"/>
</dbReference>
<dbReference type="SUPFAM" id="SSF53067">
    <property type="entry name" value="Actin-like ATPase domain"/>
    <property type="match status" value="2"/>
</dbReference>
<keyword evidence="11" id="KW-1185">Reference proteome</keyword>
<dbReference type="InterPro" id="IPR043129">
    <property type="entry name" value="ATPase_NBD"/>
</dbReference>
<keyword evidence="6" id="KW-1015">Disulfide bond</keyword>
<dbReference type="Proteomes" id="UP000192569">
    <property type="component" value="Chromosome I"/>
</dbReference>
<evidence type="ECO:0000256" key="2">
    <source>
        <dbReference type="ARBA" id="ARBA00022679"/>
    </source>
</evidence>
<evidence type="ECO:0000256" key="3">
    <source>
        <dbReference type="ARBA" id="ARBA00022741"/>
    </source>
</evidence>
<dbReference type="InterPro" id="IPR000577">
    <property type="entry name" value="Carb_kinase_FGGY"/>
</dbReference>
<sequence>MRFLAFDLGAESGRAIVGTLRDGRVTLDEVYRFPNEPVRVLDNLYWDALRLFHEIKKGLLLAVARYGRDIQSIGIDTWGVDFALLGEKDILLSNPYHYRDSRTQGVMEEAFKRVPQDKIFYRTGIQFMPINSLYQLLAYRLQQPSLLAQAKAFLMMPDLFNFFLTGQKASEFTIATTTQMYDPRSGDWARELLTSLELPSSILPEIHPPGTILGTLLPQVAKETGAREVPVIAPASHDTASAVAAVPAQMPDYLYISSGTWSLVGVEVPEPVINQDTLRLNFTNEGGVAGTFRLLKNVVGLWLVQECRRAFERQGEILDYTTLTQMAREARPLVSLVDPDHPSFLNPEDMPAAIQKFCQETGQPVPQSKGEIIRCALESLALKYRWVLDKLEEILRKRLHVIHIVGGGTKNELLCQFTADATNRPVLAGPVEATAMGNLLIQAMALKQVNSLAELREIVRNSCELKVYEPQDTSAWEEAYRKFVGFL</sequence>
<dbReference type="GO" id="GO:0004370">
    <property type="term" value="F:glycerol kinase activity"/>
    <property type="evidence" value="ECO:0007669"/>
    <property type="project" value="TreeGrafter"/>
</dbReference>
<dbReference type="PANTHER" id="PTHR10196">
    <property type="entry name" value="SUGAR KINASE"/>
    <property type="match status" value="1"/>
</dbReference>
<keyword evidence="2" id="KW-0808">Transferase</keyword>
<dbReference type="STRING" id="698762.SAMN00808754_2314"/>
<dbReference type="CDD" id="cd07771">
    <property type="entry name" value="ASKHA_NBD_FGGY_RhaB-like"/>
    <property type="match status" value="1"/>
</dbReference>
<dbReference type="PIRSF" id="PIRSF000538">
    <property type="entry name" value="GlpK"/>
    <property type="match status" value="1"/>
</dbReference>
<dbReference type="RefSeq" id="WP_084665860.1">
    <property type="nucleotide sequence ID" value="NZ_LT838272.1"/>
</dbReference>
<reference evidence="10 11" key="1">
    <citation type="submission" date="2017-04" db="EMBL/GenBank/DDBJ databases">
        <authorList>
            <person name="Afonso C.L."/>
            <person name="Miller P.J."/>
            <person name="Scott M.A."/>
            <person name="Spackman E."/>
            <person name="Goraichik I."/>
            <person name="Dimitrov K.M."/>
            <person name="Suarez D.L."/>
            <person name="Swayne D.E."/>
        </authorList>
    </citation>
    <scope>NUCLEOTIDE SEQUENCE [LARGE SCALE GENOMIC DNA]</scope>
    <source>
        <strain evidence="10 11">ToBE</strain>
    </source>
</reference>
<dbReference type="InterPro" id="IPR013449">
    <property type="entry name" value="Rhamnulokinase"/>
</dbReference>
<dbReference type="GO" id="GO:0006071">
    <property type="term" value="P:glycerol metabolic process"/>
    <property type="evidence" value="ECO:0007669"/>
    <property type="project" value="TreeGrafter"/>
</dbReference>
<keyword evidence="7" id="KW-0684">Rhamnose metabolism</keyword>
<protein>
    <submittedName>
        <fullName evidence="10">Rhamnulokinase</fullName>
    </submittedName>
</protein>
<evidence type="ECO:0000313" key="10">
    <source>
        <dbReference type="EMBL" id="SMB98407.1"/>
    </source>
</evidence>
<dbReference type="Pfam" id="PF00370">
    <property type="entry name" value="FGGY_N"/>
    <property type="match status" value="1"/>
</dbReference>
<keyword evidence="3" id="KW-0547">Nucleotide-binding</keyword>
<proteinExistence type="inferred from homology"/>
<name>A0A1W1VYG9_9FIRM</name>
<evidence type="ECO:0000313" key="11">
    <source>
        <dbReference type="Proteomes" id="UP000192569"/>
    </source>
</evidence>
<dbReference type="Gene3D" id="3.30.420.40">
    <property type="match status" value="2"/>
</dbReference>
<feature type="domain" description="Carbohydrate kinase FGGY C-terminal" evidence="9">
    <location>
        <begin position="254"/>
        <end position="446"/>
    </location>
</feature>
<feature type="domain" description="Carbohydrate kinase FGGY N-terminal" evidence="8">
    <location>
        <begin position="4"/>
        <end position="243"/>
    </location>
</feature>
<evidence type="ECO:0000256" key="6">
    <source>
        <dbReference type="ARBA" id="ARBA00023157"/>
    </source>
</evidence>
<dbReference type="GO" id="GO:0005829">
    <property type="term" value="C:cytosol"/>
    <property type="evidence" value="ECO:0007669"/>
    <property type="project" value="TreeGrafter"/>
</dbReference>
<evidence type="ECO:0000256" key="1">
    <source>
        <dbReference type="ARBA" id="ARBA00009156"/>
    </source>
</evidence>
<comment type="similarity">
    <text evidence="1">Belongs to the FGGY kinase family.</text>
</comment>
<evidence type="ECO:0000256" key="4">
    <source>
        <dbReference type="ARBA" id="ARBA00022777"/>
    </source>
</evidence>
<dbReference type="EMBL" id="LT838272">
    <property type="protein sequence ID" value="SMB98407.1"/>
    <property type="molecule type" value="Genomic_DNA"/>
</dbReference>
<gene>
    <name evidence="10" type="ORF">SAMN00808754_2314</name>
</gene>
<keyword evidence="5" id="KW-0067">ATP-binding</keyword>
<dbReference type="AlphaFoldDB" id="A0A1W1VYG9"/>
<evidence type="ECO:0000256" key="5">
    <source>
        <dbReference type="ARBA" id="ARBA00022840"/>
    </source>
</evidence>